<feature type="domain" description="C2H2-type" evidence="10">
    <location>
        <begin position="11"/>
        <end position="40"/>
    </location>
</feature>
<evidence type="ECO:0000256" key="5">
    <source>
        <dbReference type="ARBA" id="ARBA00022833"/>
    </source>
</evidence>
<dbReference type="PANTHER" id="PTHR16515:SF66">
    <property type="entry name" value="C2H2-TYPE DOMAIN-CONTAINING PROTEIN"/>
    <property type="match status" value="1"/>
</dbReference>
<comment type="caution">
    <text evidence="11">The sequence shown here is derived from an EMBL/GenBank/DDBJ whole genome shotgun (WGS) entry which is preliminary data.</text>
</comment>
<feature type="domain" description="C2H2-type" evidence="10">
    <location>
        <begin position="246"/>
        <end position="273"/>
    </location>
</feature>
<evidence type="ECO:0000256" key="3">
    <source>
        <dbReference type="ARBA" id="ARBA00022737"/>
    </source>
</evidence>
<evidence type="ECO:0000256" key="4">
    <source>
        <dbReference type="ARBA" id="ARBA00022771"/>
    </source>
</evidence>
<dbReference type="GO" id="GO:0008270">
    <property type="term" value="F:zinc ion binding"/>
    <property type="evidence" value="ECO:0007669"/>
    <property type="project" value="UniProtKB-KW"/>
</dbReference>
<dbReference type="EMBL" id="CAVLEF010000132">
    <property type="protein sequence ID" value="CAK1551967.1"/>
    <property type="molecule type" value="Genomic_DNA"/>
</dbReference>
<feature type="domain" description="C2H2-type" evidence="10">
    <location>
        <begin position="216"/>
        <end position="243"/>
    </location>
</feature>
<feature type="domain" description="C2H2-type" evidence="10">
    <location>
        <begin position="185"/>
        <end position="212"/>
    </location>
</feature>
<feature type="region of interest" description="Disordered" evidence="9">
    <location>
        <begin position="265"/>
        <end position="293"/>
    </location>
</feature>
<evidence type="ECO:0000259" key="10">
    <source>
        <dbReference type="PROSITE" id="PS50157"/>
    </source>
</evidence>
<dbReference type="Pfam" id="PF00096">
    <property type="entry name" value="zf-C2H2"/>
    <property type="match status" value="5"/>
</dbReference>
<reference evidence="11 12" key="1">
    <citation type="submission" date="2023-11" db="EMBL/GenBank/DDBJ databases">
        <authorList>
            <person name="Okamura Y."/>
        </authorList>
    </citation>
    <scope>NUCLEOTIDE SEQUENCE [LARGE SCALE GENOMIC DNA]</scope>
</reference>
<feature type="compositionally biased region" description="Basic residues" evidence="9">
    <location>
        <begin position="270"/>
        <end position="288"/>
    </location>
</feature>
<evidence type="ECO:0000256" key="9">
    <source>
        <dbReference type="SAM" id="MobiDB-lite"/>
    </source>
</evidence>
<keyword evidence="3" id="KW-0677">Repeat</keyword>
<keyword evidence="7" id="KW-0539">Nucleus</keyword>
<keyword evidence="5" id="KW-0862">Zinc</keyword>
<dbReference type="SMART" id="SM00355">
    <property type="entry name" value="ZnF_C2H2"/>
    <property type="match status" value="9"/>
</dbReference>
<name>A0AAV1JRD2_9NEOP</name>
<dbReference type="PROSITE" id="PS50157">
    <property type="entry name" value="ZINC_FINGER_C2H2_2"/>
    <property type="match status" value="9"/>
</dbReference>
<keyword evidence="2" id="KW-0479">Metal-binding</keyword>
<dbReference type="InterPro" id="IPR013087">
    <property type="entry name" value="Znf_C2H2_type"/>
</dbReference>
<proteinExistence type="predicted"/>
<feature type="domain" description="C2H2-type" evidence="10">
    <location>
        <begin position="74"/>
        <end position="97"/>
    </location>
</feature>
<keyword evidence="6" id="KW-0238">DNA-binding</keyword>
<dbReference type="PANTHER" id="PTHR16515">
    <property type="entry name" value="PR DOMAIN ZINC FINGER PROTEIN"/>
    <property type="match status" value="1"/>
</dbReference>
<dbReference type="Pfam" id="PF13894">
    <property type="entry name" value="zf-C2H2_4"/>
    <property type="match status" value="1"/>
</dbReference>
<evidence type="ECO:0000313" key="12">
    <source>
        <dbReference type="Proteomes" id="UP001497472"/>
    </source>
</evidence>
<dbReference type="GO" id="GO:0005634">
    <property type="term" value="C:nucleus"/>
    <property type="evidence" value="ECO:0007669"/>
    <property type="project" value="UniProtKB-SubCell"/>
</dbReference>
<dbReference type="Gene3D" id="3.30.160.60">
    <property type="entry name" value="Classic Zinc Finger"/>
    <property type="match status" value="6"/>
</dbReference>
<evidence type="ECO:0000256" key="2">
    <source>
        <dbReference type="ARBA" id="ARBA00022723"/>
    </source>
</evidence>
<evidence type="ECO:0000256" key="8">
    <source>
        <dbReference type="PROSITE-ProRule" id="PRU00042"/>
    </source>
</evidence>
<evidence type="ECO:0000256" key="6">
    <source>
        <dbReference type="ARBA" id="ARBA00023125"/>
    </source>
</evidence>
<feature type="domain" description="C2H2-type" evidence="10">
    <location>
        <begin position="104"/>
        <end position="131"/>
    </location>
</feature>
<feature type="domain" description="C2H2-type" evidence="10">
    <location>
        <begin position="41"/>
        <end position="66"/>
    </location>
</feature>
<dbReference type="Proteomes" id="UP001497472">
    <property type="component" value="Unassembled WGS sequence"/>
</dbReference>
<feature type="domain" description="C2H2-type" evidence="10">
    <location>
        <begin position="157"/>
        <end position="185"/>
    </location>
</feature>
<evidence type="ECO:0000313" key="11">
    <source>
        <dbReference type="EMBL" id="CAK1551967.1"/>
    </source>
</evidence>
<sequence>MDFKEIKEKKYKCDNPSCEAEFDRPYRLAQHTLIHSDSKPYICVEDGCAKAYTRKNHLERHINTAHRSYIGQLYSCPKCLKQYANQQNLKRHYKIQHVDCVKKFSCENCNMRFKHKHQLSTHMYQHTGIKAFRCPMCPKQFVSITEQKKHLRNHKVYKCEHCAEKFTRWVDIVQHRQTSHQHEEYICNECGKVFKQRQHIIRHVKVHLESKEVSLFMCPYENCFRHYSRNSNLRQHILVKHEGVTFNCHLCNAKLSTKAKLNEHIERHTRPASHKPPKTLSTGRKKRKDAYLPRSNTALKLAGMPCSTQDTMVLDTQREENAIVNQLCSVGM</sequence>
<organism evidence="11 12">
    <name type="scientific">Leptosia nina</name>
    <dbReference type="NCBI Taxonomy" id="320188"/>
    <lineage>
        <taxon>Eukaryota</taxon>
        <taxon>Metazoa</taxon>
        <taxon>Ecdysozoa</taxon>
        <taxon>Arthropoda</taxon>
        <taxon>Hexapoda</taxon>
        <taxon>Insecta</taxon>
        <taxon>Pterygota</taxon>
        <taxon>Neoptera</taxon>
        <taxon>Endopterygota</taxon>
        <taxon>Lepidoptera</taxon>
        <taxon>Glossata</taxon>
        <taxon>Ditrysia</taxon>
        <taxon>Papilionoidea</taxon>
        <taxon>Pieridae</taxon>
        <taxon>Pierinae</taxon>
        <taxon>Leptosia</taxon>
    </lineage>
</organism>
<dbReference type="FunFam" id="3.30.160.60:FF:000045">
    <property type="entry name" value="ZFP69 zinc finger protein B"/>
    <property type="match status" value="1"/>
</dbReference>
<dbReference type="AlphaFoldDB" id="A0AAV1JRD2"/>
<gene>
    <name evidence="11" type="ORF">LNINA_LOCUS11058</name>
</gene>
<protein>
    <recommendedName>
        <fullName evidence="10">C2H2-type domain-containing protein</fullName>
    </recommendedName>
</protein>
<evidence type="ECO:0000256" key="1">
    <source>
        <dbReference type="ARBA" id="ARBA00004123"/>
    </source>
</evidence>
<evidence type="ECO:0000256" key="7">
    <source>
        <dbReference type="ARBA" id="ARBA00023242"/>
    </source>
</evidence>
<feature type="domain" description="C2H2-type" evidence="10">
    <location>
        <begin position="132"/>
        <end position="159"/>
    </location>
</feature>
<dbReference type="InterPro" id="IPR036236">
    <property type="entry name" value="Znf_C2H2_sf"/>
</dbReference>
<dbReference type="GO" id="GO:0003677">
    <property type="term" value="F:DNA binding"/>
    <property type="evidence" value="ECO:0007669"/>
    <property type="project" value="UniProtKB-KW"/>
</dbReference>
<keyword evidence="4 8" id="KW-0863">Zinc-finger</keyword>
<keyword evidence="12" id="KW-1185">Reference proteome</keyword>
<dbReference type="InterPro" id="IPR050331">
    <property type="entry name" value="Zinc_finger"/>
</dbReference>
<dbReference type="SUPFAM" id="SSF57667">
    <property type="entry name" value="beta-beta-alpha zinc fingers"/>
    <property type="match status" value="4"/>
</dbReference>
<comment type="subcellular location">
    <subcellularLocation>
        <location evidence="1">Nucleus</location>
    </subcellularLocation>
</comment>
<dbReference type="PROSITE" id="PS00028">
    <property type="entry name" value="ZINC_FINGER_C2H2_1"/>
    <property type="match status" value="7"/>
</dbReference>
<accession>A0AAV1JRD2</accession>
<dbReference type="GO" id="GO:0010468">
    <property type="term" value="P:regulation of gene expression"/>
    <property type="evidence" value="ECO:0007669"/>
    <property type="project" value="TreeGrafter"/>
</dbReference>